<evidence type="ECO:0000256" key="2">
    <source>
        <dbReference type="SAM" id="SignalP"/>
    </source>
</evidence>
<dbReference type="PIRSF" id="PIRSF006470">
    <property type="entry name" value="DctB"/>
    <property type="match status" value="1"/>
</dbReference>
<dbReference type="RefSeq" id="WP_259037657.1">
    <property type="nucleotide sequence ID" value="NZ_JAJISC010000010.1"/>
</dbReference>
<evidence type="ECO:0000313" key="3">
    <source>
        <dbReference type="EMBL" id="MCS2611159.1"/>
    </source>
</evidence>
<dbReference type="InterPro" id="IPR018389">
    <property type="entry name" value="DctP_fam"/>
</dbReference>
<protein>
    <submittedName>
        <fullName evidence="3">TRAP transporter substrate-binding protein</fullName>
    </submittedName>
</protein>
<feature type="signal peptide" evidence="2">
    <location>
        <begin position="1"/>
        <end position="26"/>
    </location>
</feature>
<dbReference type="NCBIfam" id="TIGR00787">
    <property type="entry name" value="dctP"/>
    <property type="match status" value="1"/>
</dbReference>
<accession>A0ABT2EHU6</accession>
<keyword evidence="4" id="KW-1185">Reference proteome</keyword>
<feature type="chain" id="PRO_5046863664" evidence="2">
    <location>
        <begin position="27"/>
        <end position="335"/>
    </location>
</feature>
<gene>
    <name evidence="3" type="ORF">LLY24_17745</name>
</gene>
<evidence type="ECO:0000313" key="4">
    <source>
        <dbReference type="Proteomes" id="UP001165542"/>
    </source>
</evidence>
<dbReference type="PANTHER" id="PTHR33376">
    <property type="match status" value="1"/>
</dbReference>
<dbReference type="Proteomes" id="UP001165542">
    <property type="component" value="Unassembled WGS sequence"/>
</dbReference>
<dbReference type="InterPro" id="IPR004682">
    <property type="entry name" value="TRAP_DctP"/>
</dbReference>
<dbReference type="Pfam" id="PF03480">
    <property type="entry name" value="DctP"/>
    <property type="match status" value="1"/>
</dbReference>
<organism evidence="3 4">
    <name type="scientific">Halomonas dongshanensis</name>
    <dbReference type="NCBI Taxonomy" id="2890835"/>
    <lineage>
        <taxon>Bacteria</taxon>
        <taxon>Pseudomonadati</taxon>
        <taxon>Pseudomonadota</taxon>
        <taxon>Gammaproteobacteria</taxon>
        <taxon>Oceanospirillales</taxon>
        <taxon>Halomonadaceae</taxon>
        <taxon>Halomonas</taxon>
    </lineage>
</organism>
<dbReference type="SUPFAM" id="SSF53850">
    <property type="entry name" value="Periplasmic binding protein-like II"/>
    <property type="match status" value="1"/>
</dbReference>
<evidence type="ECO:0000256" key="1">
    <source>
        <dbReference type="ARBA" id="ARBA00022729"/>
    </source>
</evidence>
<keyword evidence="1 2" id="KW-0732">Signal</keyword>
<dbReference type="PANTHER" id="PTHR33376:SF18">
    <property type="entry name" value="2,3-DIKETO-L-GULONATE-BINDING PERIPLASMIC PROTEIN YIAO"/>
    <property type="match status" value="1"/>
</dbReference>
<reference evidence="3" key="1">
    <citation type="submission" date="2021-11" db="EMBL/GenBank/DDBJ databases">
        <title>Halomonas sp., isolated from a coastal aquaculture zone in Dongshan Bay.</title>
        <authorList>
            <person name="Lin W."/>
        </authorList>
    </citation>
    <scope>NUCLEOTIDE SEQUENCE</scope>
    <source>
        <strain evidence="3">Yzlin-01</strain>
    </source>
</reference>
<dbReference type="NCBIfam" id="NF037995">
    <property type="entry name" value="TRAP_S1"/>
    <property type="match status" value="1"/>
</dbReference>
<dbReference type="InterPro" id="IPR038404">
    <property type="entry name" value="TRAP_DctP_sf"/>
</dbReference>
<comment type="caution">
    <text evidence="3">The sequence shown here is derived from an EMBL/GenBank/DDBJ whole genome shotgun (WGS) entry which is preliminary data.</text>
</comment>
<dbReference type="Gene3D" id="3.40.190.170">
    <property type="entry name" value="Bacterial extracellular solute-binding protein, family 7"/>
    <property type="match status" value="1"/>
</dbReference>
<sequence length="335" mass="36969">MTRPTHFINAALFVCGMTAAASQTLAADISARLGTSLPDSHPQTLGAQRFATLVEEKTNGAIEVQVFSNGILGNDVNMTSMVQAGTLDFTIPSTATLSSLNPDFSIISLPFQFDDEAHADAVLDSSVGEALLASLEDKGLTGLGFWENGFRHITNSRRPIETLEDLDGLKIRTMQNALYIDLFNDLNANAVPMPVNELFTALETHTVDGQENPYTVIDTKRFYEVQDYLSQTAHAYDALVLIASSSFLDSLDEQNRAAVQSAAREATLYQRSVSRELNQTLIAELNEKMQINEVPMPERQRMQAQLSDMIDQHVSELDAAFVADFDNALDRHRHR</sequence>
<proteinExistence type="predicted"/>
<dbReference type="EMBL" id="JAJISC010000010">
    <property type="protein sequence ID" value="MCS2611159.1"/>
    <property type="molecule type" value="Genomic_DNA"/>
</dbReference>
<dbReference type="CDD" id="cd13679">
    <property type="entry name" value="PBP2_TRAP_YiaO_like"/>
    <property type="match status" value="1"/>
</dbReference>
<name>A0ABT2EHU6_9GAMM</name>